<dbReference type="GO" id="GO:0015074">
    <property type="term" value="P:DNA integration"/>
    <property type="evidence" value="ECO:0007669"/>
    <property type="project" value="InterPro"/>
</dbReference>
<evidence type="ECO:0000259" key="1">
    <source>
        <dbReference type="PROSITE" id="PS50994"/>
    </source>
</evidence>
<dbReference type="SUPFAM" id="SSF53098">
    <property type="entry name" value="Ribonuclease H-like"/>
    <property type="match status" value="1"/>
</dbReference>
<accession>A0A2P4YST0</accession>
<sequence>MHIPDYKLKPLLGCPLVTYQKRVIIPKSLREDLVDWYHQNLGHPDPERQFKTMHQILYWLSMESHRLGNVSPAKAHSGKPDNGLLPPRTLKTVNPWDIVHVDLIGPYKNNGYDITMIDQATRWLEVGIQPDEDSQTTAESLIWICRKSRPRKVIYDQGPEFTGNKFPGLLRSYGIRAKPVISKNPQANTICERVHLEILNVIRCYEDVDWTKAVHNAAFAVLASNHSILNAPPGQLTFDQDMISRQ</sequence>
<dbReference type="PANTHER" id="PTHR37984">
    <property type="entry name" value="PROTEIN CBG26694"/>
    <property type="match status" value="1"/>
</dbReference>
<dbReference type="InterPro" id="IPR036397">
    <property type="entry name" value="RNaseH_sf"/>
</dbReference>
<proteinExistence type="predicted"/>
<dbReference type="InterPro" id="IPR050951">
    <property type="entry name" value="Retrovirus_Pol_polyprotein"/>
</dbReference>
<dbReference type="PANTHER" id="PTHR37984:SF5">
    <property type="entry name" value="PROTEIN NYNRIN-LIKE"/>
    <property type="match status" value="1"/>
</dbReference>
<dbReference type="InterPro" id="IPR012337">
    <property type="entry name" value="RNaseH-like_sf"/>
</dbReference>
<feature type="domain" description="Integrase catalytic" evidence="1">
    <location>
        <begin position="91"/>
        <end position="246"/>
    </location>
</feature>
<dbReference type="Gene3D" id="3.30.420.10">
    <property type="entry name" value="Ribonuclease H-like superfamily/Ribonuclease H"/>
    <property type="match status" value="1"/>
</dbReference>
<dbReference type="AlphaFoldDB" id="A0A2P4YST0"/>
<dbReference type="GO" id="GO:0003676">
    <property type="term" value="F:nucleic acid binding"/>
    <property type="evidence" value="ECO:0007669"/>
    <property type="project" value="InterPro"/>
</dbReference>
<dbReference type="OrthoDB" id="103811at2759"/>
<keyword evidence="3" id="KW-1185">Reference proteome</keyword>
<name>A0A2P4YST0_9STRA</name>
<dbReference type="Proteomes" id="UP000237271">
    <property type="component" value="Unassembled WGS sequence"/>
</dbReference>
<evidence type="ECO:0000313" key="3">
    <source>
        <dbReference type="Proteomes" id="UP000237271"/>
    </source>
</evidence>
<reference evidence="2 3" key="1">
    <citation type="journal article" date="2017" name="Genome Biol. Evol.">
        <title>Phytophthora megakarya and P. palmivora, closely related causal agents of cacao black pod rot, underwent increases in genome sizes and gene numbers by different mechanisms.</title>
        <authorList>
            <person name="Ali S.S."/>
            <person name="Shao J."/>
            <person name="Lary D.J."/>
            <person name="Kronmiller B."/>
            <person name="Shen D."/>
            <person name="Strem M.D."/>
            <person name="Amoako-Attah I."/>
            <person name="Akrofi A.Y."/>
            <person name="Begoude B.A."/>
            <person name="Ten Hoopen G.M."/>
            <person name="Coulibaly K."/>
            <person name="Kebe B.I."/>
            <person name="Melnick R.L."/>
            <person name="Guiltinan M.J."/>
            <person name="Tyler B.M."/>
            <person name="Meinhardt L.W."/>
            <person name="Bailey B.A."/>
        </authorList>
    </citation>
    <scope>NUCLEOTIDE SEQUENCE [LARGE SCALE GENOMIC DNA]</scope>
    <source>
        <strain evidence="3">sbr112.9</strain>
    </source>
</reference>
<dbReference type="InterPro" id="IPR001584">
    <property type="entry name" value="Integrase_cat-core"/>
</dbReference>
<evidence type="ECO:0000313" key="2">
    <source>
        <dbReference type="EMBL" id="POM80848.1"/>
    </source>
</evidence>
<dbReference type="PROSITE" id="PS50994">
    <property type="entry name" value="INTEGRASE"/>
    <property type="match status" value="1"/>
</dbReference>
<organism evidence="2 3">
    <name type="scientific">Phytophthora palmivora</name>
    <dbReference type="NCBI Taxonomy" id="4796"/>
    <lineage>
        <taxon>Eukaryota</taxon>
        <taxon>Sar</taxon>
        <taxon>Stramenopiles</taxon>
        <taxon>Oomycota</taxon>
        <taxon>Peronosporomycetes</taxon>
        <taxon>Peronosporales</taxon>
        <taxon>Peronosporaceae</taxon>
        <taxon>Phytophthora</taxon>
    </lineage>
</organism>
<comment type="caution">
    <text evidence="2">The sequence shown here is derived from an EMBL/GenBank/DDBJ whole genome shotgun (WGS) entry which is preliminary data.</text>
</comment>
<protein>
    <submittedName>
        <fullName evidence="2">Pol protein</fullName>
    </submittedName>
</protein>
<gene>
    <name evidence="2" type="ORF">PHPALM_1264</name>
</gene>
<dbReference type="EMBL" id="NCKW01000262">
    <property type="protein sequence ID" value="POM80848.1"/>
    <property type="molecule type" value="Genomic_DNA"/>
</dbReference>
<dbReference type="Pfam" id="PF00665">
    <property type="entry name" value="rve"/>
    <property type="match status" value="1"/>
</dbReference>
<dbReference type="Gene3D" id="1.10.340.70">
    <property type="match status" value="1"/>
</dbReference>